<evidence type="ECO:0000313" key="9">
    <source>
        <dbReference type="EMBL" id="GAA5809735.1"/>
    </source>
</evidence>
<keyword evidence="3" id="KW-0677">Repeat</keyword>
<dbReference type="PANTHER" id="PTHR12827">
    <property type="entry name" value="MEIOTIC CHECKPOINT REGULATOR TSG24 FAMILY MEMBER"/>
    <property type="match status" value="1"/>
</dbReference>
<proteinExistence type="inferred from homology"/>
<dbReference type="PANTHER" id="PTHR12827:SF3">
    <property type="entry name" value="ANAPHASE-PROMOTING COMPLEX SUBUNIT 1"/>
    <property type="match status" value="1"/>
</dbReference>
<keyword evidence="4" id="KW-0498">Mitosis</keyword>
<dbReference type="InterPro" id="IPR048971">
    <property type="entry name" value="Apc1_3rd"/>
</dbReference>
<protein>
    <recommendedName>
        <fullName evidence="11">Anaphase-promoting complex subunit 1</fullName>
    </recommendedName>
</protein>
<name>A0ABP9YSB8_9FUNG</name>
<dbReference type="Proteomes" id="UP001473302">
    <property type="component" value="Unassembled WGS sequence"/>
</dbReference>
<dbReference type="Pfam" id="PF12859">
    <property type="entry name" value="ANAPC1"/>
    <property type="match status" value="1"/>
</dbReference>
<feature type="domain" description="Anaphase-promoting complex subunit 1 beta-sandwich" evidence="8">
    <location>
        <begin position="1561"/>
        <end position="1649"/>
    </location>
</feature>
<dbReference type="InterPro" id="IPR049255">
    <property type="entry name" value="Apc1_N"/>
</dbReference>
<organism evidence="9 10">
    <name type="scientific">Mucor flavus</name>
    <dbReference type="NCBI Taxonomy" id="439312"/>
    <lineage>
        <taxon>Eukaryota</taxon>
        <taxon>Fungi</taxon>
        <taxon>Fungi incertae sedis</taxon>
        <taxon>Mucoromycota</taxon>
        <taxon>Mucoromycotina</taxon>
        <taxon>Mucoromycetes</taxon>
        <taxon>Mucorales</taxon>
        <taxon>Mucorineae</taxon>
        <taxon>Mucoraceae</taxon>
        <taxon>Mucor</taxon>
    </lineage>
</organism>
<accession>A0ABP9YSB8</accession>
<sequence length="1667" mass="187710">MLQQLGEYEPFGKICMSARLHVGQESQKNSIIDFSTLSFDSSKSATISLRTFHHLFSMSDSPTINIDTPLDERKTNCTGKLENPAMELEQEVYVKGSVVVWSRAGCILKTFDYSAEDQLIKDVLFAWFPVNSITDPTNKPAVDIDPHDLEGDSRIVNGYWEKKGPQSIINFKTSGSVNDDMISTVDGDQLQRRTLCIVFEDCIKIHCEDGLSITSQIPFEIGNVVPLDVGVLVSRKHVVPSTRPRPRPRPGAGRARARGRDVSASPGLGGSRSNYHYQPSNPSEVSSFFVTVTHPLRGVCPVKSKSLSHTNISTLPEQFTSPQKLLFATTKASETGRLPVIVTLNIKEGKHYIWTYDRRKERKQLPRMAPNPMLGKSKLHSSIARRASRSIPATPNRNKRIKLNPEDSPHAQFLEDYTSDDEVFHENEVDRNVYHELLDPGEITLRLLWRESHGSKTPSRLRAVKDISSKSFLVHDLNGQELICILNNTSGSLQVINLSKASQLLSNCIEFKASVKSAVPVNATRDNYNDLLFMDQAGSIELLIDKCARLPIQTKENVHSLIDPVYDKFSVLLNDQTMFRYQLNFRPKSSLVRDSLAAVNCATTTFYFPKIWYRFLQLSHLTPSDDGNERTHISEWETFFVSKHGYYTGTKKPVSSAAAIKEIQLQQIRASNKEYINNKLGFPNALPIMHYEHLLDENYIQGIPIRWIERVVKFRPEEHMDESVHMDAYEFMEIIKSLHVVYEDYRIKKSTKIHAILLGYFLLQASVILGNEDWIQYYESHGLNPLFTGSLYTFIDQDVRPFFIEPPNIQVCLHQMTPNTSSNPTLLSSFGVNTLDPSLGLCRNNYAQTIKNIWSLYGAINTGDKSALLDRMVADNITRKDIEILIEPVSQPILQVLNQLKLNPKLNWLKEAYTVIERNDMYKQLQLNHTVCDPNTETFKLPFLKDSDHPQSSSEIIKNCTTEPTNACIYETDILNMETERLRFGFGGFIEKVRIMLDGARIPEFYIPERPDLADEEVAAEHQSQVVLLIQRTLALGVGRALYAYQTHIPDLTKVLPIEPLILSAKVLPLRTVVTVEESMWSKEFLYWPKFHNGVAAGLRISPSNNVNDSWIDFCYPHELEPKHGGLLLAMGLNGTLKKLSLVDWYRFMTQNCELVPVGFLLGVATAFRGTMDVKVTKLLSVHIPALLPVGSHQFNHSSALQSSSFLGMGLVYMSSCHRLMAMAMLGEIGRNAYQTSSPLTLKPDYEGCALAAGFSFGMITLGAGDEAAGMDPQLRNKLHSLMTGRSLVSFNGSNSSPEAPSGNINLDVTSAAATIALGLMYLKTENIRAAESIDLLETRPYLNYVRPDFLLIRVVAKNLIMWSTILPTDTWIDSQVPEFIMQDLENPELSTLEKEVAKQAMYNIVGGACLSIGLRYAGSKNQDAFTCLLKRLDMFTKMLNMQLTNPQQHITKVAVRVCVGVMCTAAAMVMAGTGNQQLLSRLQVLNERISEDMNYGNHMAVSMSLGVLFMGLGGYTLTTTNEAVAGLLCSFYPFYPMTTEDNQYHPQAFRHLWVLAADSRWLMPFDVDNKKPCRVPMQLEIYEDDGATAAQRRVRQVRIEAPTVVPDYKLIKSIRLDGDRYWPLTIQMGNGEYQESIIKSGLIYVKRRNGCKSYEQDPYGKRSIAL</sequence>
<dbReference type="Gene3D" id="1.25.10.10">
    <property type="entry name" value="Leucine-rich Repeat Variant"/>
    <property type="match status" value="2"/>
</dbReference>
<evidence type="ECO:0000256" key="6">
    <source>
        <dbReference type="SAM" id="MobiDB-lite"/>
    </source>
</evidence>
<evidence type="ECO:0000313" key="10">
    <source>
        <dbReference type="Proteomes" id="UP001473302"/>
    </source>
</evidence>
<evidence type="ECO:0008006" key="11">
    <source>
        <dbReference type="Google" id="ProtNLM"/>
    </source>
</evidence>
<reference evidence="9 10" key="1">
    <citation type="submission" date="2024-04" db="EMBL/GenBank/DDBJ databases">
        <title>genome sequences of Mucor flavus KT1a and Helicostylum pulchrum KT1b strains isolated from the surface of a dry-aged beef.</title>
        <authorList>
            <person name="Toyotome T."/>
            <person name="Hosono M."/>
            <person name="Torimaru M."/>
            <person name="Fukuda K."/>
            <person name="Mikami N."/>
        </authorList>
    </citation>
    <scope>NUCLEOTIDE SEQUENCE [LARGE SCALE GENOMIC DNA]</scope>
    <source>
        <strain evidence="9 10">KT1a</strain>
    </source>
</reference>
<comment type="caution">
    <text evidence="9">The sequence shown here is derived from an EMBL/GenBank/DDBJ whole genome shotgun (WGS) entry which is preliminary data.</text>
</comment>
<feature type="compositionally biased region" description="Basic residues" evidence="6">
    <location>
        <begin position="238"/>
        <end position="248"/>
    </location>
</feature>
<gene>
    <name evidence="9" type="ORF">MFLAVUS_003148</name>
</gene>
<keyword evidence="10" id="KW-1185">Reference proteome</keyword>
<comment type="similarity">
    <text evidence="1">Belongs to the APC1 family.</text>
</comment>
<evidence type="ECO:0000256" key="4">
    <source>
        <dbReference type="ARBA" id="ARBA00022776"/>
    </source>
</evidence>
<keyword evidence="2" id="KW-0132">Cell division</keyword>
<evidence type="ECO:0000259" key="8">
    <source>
        <dbReference type="Pfam" id="PF21282"/>
    </source>
</evidence>
<evidence type="ECO:0000259" key="7">
    <source>
        <dbReference type="Pfam" id="PF12859"/>
    </source>
</evidence>
<evidence type="ECO:0000256" key="1">
    <source>
        <dbReference type="ARBA" id="ARBA00010547"/>
    </source>
</evidence>
<evidence type="ECO:0000256" key="2">
    <source>
        <dbReference type="ARBA" id="ARBA00022618"/>
    </source>
</evidence>
<dbReference type="EMBL" id="BAABUK010000005">
    <property type="protein sequence ID" value="GAA5809735.1"/>
    <property type="molecule type" value="Genomic_DNA"/>
</dbReference>
<evidence type="ECO:0000256" key="5">
    <source>
        <dbReference type="ARBA" id="ARBA00023306"/>
    </source>
</evidence>
<dbReference type="InterPro" id="IPR024990">
    <property type="entry name" value="Apc1"/>
</dbReference>
<keyword evidence="5" id="KW-0131">Cell cycle</keyword>
<evidence type="ECO:0000256" key="3">
    <source>
        <dbReference type="ARBA" id="ARBA00022737"/>
    </source>
</evidence>
<dbReference type="InterPro" id="IPR011989">
    <property type="entry name" value="ARM-like"/>
</dbReference>
<feature type="region of interest" description="Disordered" evidence="6">
    <location>
        <begin position="238"/>
        <end position="277"/>
    </location>
</feature>
<dbReference type="Pfam" id="PF21282">
    <property type="entry name" value="APC1_3rd"/>
    <property type="match status" value="1"/>
</dbReference>
<feature type="domain" description="Anaphase-promoting complex subunit 1 N-terminal" evidence="7">
    <location>
        <begin position="83"/>
        <end position="405"/>
    </location>
</feature>